<dbReference type="GO" id="GO:0071038">
    <property type="term" value="P:TRAMP-dependent tRNA surveillance pathway"/>
    <property type="evidence" value="ECO:0007669"/>
    <property type="project" value="TreeGrafter"/>
</dbReference>
<dbReference type="GO" id="GO:0071035">
    <property type="term" value="P:nuclear polyadenylation-dependent rRNA catabolic process"/>
    <property type="evidence" value="ECO:0007669"/>
    <property type="project" value="TreeGrafter"/>
</dbReference>
<dbReference type="Gene3D" id="2.40.50.140">
    <property type="entry name" value="Nucleic acid-binding proteins"/>
    <property type="match status" value="1"/>
</dbReference>
<dbReference type="GeneID" id="25330117"/>
<dbReference type="PANTHER" id="PTHR21321:SF1">
    <property type="entry name" value="EXOSOME COMPLEX COMPONENT RRP40"/>
    <property type="match status" value="1"/>
</dbReference>
<dbReference type="SUPFAM" id="SSF50249">
    <property type="entry name" value="Nucleic acid-binding proteins"/>
    <property type="match status" value="1"/>
</dbReference>
<name>A0A0D2EXQ1_9EURO</name>
<dbReference type="AlphaFoldDB" id="A0A0D2EXQ1"/>
<dbReference type="Pfam" id="PF21262">
    <property type="entry name" value="RRP40_S1"/>
    <property type="match status" value="1"/>
</dbReference>
<dbReference type="InterPro" id="IPR026699">
    <property type="entry name" value="Exosome_RNA_bind1/RRP40/RRP4"/>
</dbReference>
<feature type="domain" description="K Homology" evidence="8">
    <location>
        <begin position="156"/>
        <end position="205"/>
    </location>
</feature>
<evidence type="ECO:0000256" key="6">
    <source>
        <dbReference type="ARBA" id="ARBA00022884"/>
    </source>
</evidence>
<dbReference type="Pfam" id="PF15985">
    <property type="entry name" value="KH_6"/>
    <property type="match status" value="1"/>
</dbReference>
<proteinExistence type="inferred from homology"/>
<dbReference type="InterPro" id="IPR004088">
    <property type="entry name" value="KH_dom_type_1"/>
</dbReference>
<organism evidence="9 10">
    <name type="scientific">Exophiala xenobiotica</name>
    <dbReference type="NCBI Taxonomy" id="348802"/>
    <lineage>
        <taxon>Eukaryota</taxon>
        <taxon>Fungi</taxon>
        <taxon>Dikarya</taxon>
        <taxon>Ascomycota</taxon>
        <taxon>Pezizomycotina</taxon>
        <taxon>Eurotiomycetes</taxon>
        <taxon>Chaetothyriomycetidae</taxon>
        <taxon>Chaetothyriales</taxon>
        <taxon>Herpotrichiellaceae</taxon>
        <taxon>Exophiala</taxon>
    </lineage>
</organism>
<protein>
    <recommendedName>
        <fullName evidence="7">Ribosomal RNA-processing protein 40</fullName>
    </recommendedName>
</protein>
<evidence type="ECO:0000256" key="7">
    <source>
        <dbReference type="ARBA" id="ARBA00030615"/>
    </source>
</evidence>
<dbReference type="GO" id="GO:0034475">
    <property type="term" value="P:U4 snRNA 3'-end processing"/>
    <property type="evidence" value="ECO:0007669"/>
    <property type="project" value="TreeGrafter"/>
</dbReference>
<evidence type="ECO:0000256" key="4">
    <source>
        <dbReference type="ARBA" id="ARBA00022552"/>
    </source>
</evidence>
<sequence length="245" mass="26447">MATTQIMLPGDAIPATQIPTSQKRKIGRGLRQDVTTGDFTATIGGLLEVDYRKKTAQISAPDARYIPKAGDLVIAQFRTSSTDFFHLHINAHSPQAILPQLAFEGATKKTRPQLKPNDLVYAKVVAAQKNMEIELSCVNPSTGKAEPDGLGPLTGGMVFDVSPGLAERLLKKQGVVALDELGTKLPGGFEIAVGKNGKVWVECPEAGVKGVCAVGRCLREMDEKELREKEQKKLVNKIMGELERG</sequence>
<dbReference type="PANTHER" id="PTHR21321">
    <property type="entry name" value="PNAS-3 RELATED"/>
    <property type="match status" value="1"/>
</dbReference>
<keyword evidence="10" id="KW-1185">Reference proteome</keyword>
<dbReference type="InterPro" id="IPR037319">
    <property type="entry name" value="Rrp40_S1"/>
</dbReference>
<evidence type="ECO:0000259" key="8">
    <source>
        <dbReference type="Pfam" id="PF15985"/>
    </source>
</evidence>
<reference evidence="9 10" key="1">
    <citation type="submission" date="2015-01" db="EMBL/GenBank/DDBJ databases">
        <title>The Genome Sequence of Exophiala xenobiotica CBS118157.</title>
        <authorList>
            <consortium name="The Broad Institute Genomics Platform"/>
            <person name="Cuomo C."/>
            <person name="de Hoog S."/>
            <person name="Gorbushina A."/>
            <person name="Stielow B."/>
            <person name="Teixiera M."/>
            <person name="Abouelleil A."/>
            <person name="Chapman S.B."/>
            <person name="Priest M."/>
            <person name="Young S.K."/>
            <person name="Wortman J."/>
            <person name="Nusbaum C."/>
            <person name="Birren B."/>
        </authorList>
    </citation>
    <scope>NUCLEOTIDE SEQUENCE [LARGE SCALE GENOMIC DNA]</scope>
    <source>
        <strain evidence="9 10">CBS 118157</strain>
    </source>
</reference>
<dbReference type="Gene3D" id="3.30.1370.10">
    <property type="entry name" value="K Homology domain, type 1"/>
    <property type="match status" value="1"/>
</dbReference>
<dbReference type="GO" id="GO:0003723">
    <property type="term" value="F:RNA binding"/>
    <property type="evidence" value="ECO:0007669"/>
    <property type="project" value="UniProtKB-KW"/>
</dbReference>
<dbReference type="HOGENOM" id="CLU_069847_0_0_1"/>
<keyword evidence="6" id="KW-0694">RNA-binding</keyword>
<keyword evidence="5" id="KW-0271">Exosome</keyword>
<dbReference type="GO" id="GO:0000176">
    <property type="term" value="C:nuclear exosome (RNase complex)"/>
    <property type="evidence" value="ECO:0007669"/>
    <property type="project" value="TreeGrafter"/>
</dbReference>
<keyword evidence="4" id="KW-0698">rRNA processing</keyword>
<evidence type="ECO:0000256" key="5">
    <source>
        <dbReference type="ARBA" id="ARBA00022835"/>
    </source>
</evidence>
<dbReference type="GO" id="GO:0000467">
    <property type="term" value="P:exonucleolytic trimming to generate mature 3'-end of 5.8S rRNA from tricistronic rRNA transcript (SSU-rRNA, 5.8S rRNA, LSU-rRNA)"/>
    <property type="evidence" value="ECO:0007669"/>
    <property type="project" value="TreeGrafter"/>
</dbReference>
<dbReference type="GO" id="GO:0071051">
    <property type="term" value="P:poly(A)-dependent snoRNA 3'-end processing"/>
    <property type="evidence" value="ECO:0007669"/>
    <property type="project" value="TreeGrafter"/>
</dbReference>
<evidence type="ECO:0000256" key="2">
    <source>
        <dbReference type="ARBA" id="ARBA00007841"/>
    </source>
</evidence>
<evidence type="ECO:0000256" key="3">
    <source>
        <dbReference type="ARBA" id="ARBA00022490"/>
    </source>
</evidence>
<dbReference type="Proteomes" id="UP000054342">
    <property type="component" value="Unassembled WGS sequence"/>
</dbReference>
<dbReference type="SUPFAM" id="SSF54791">
    <property type="entry name" value="Eukaryotic type KH-domain (KH-domain type I)"/>
    <property type="match status" value="1"/>
</dbReference>
<dbReference type="CDD" id="cd05790">
    <property type="entry name" value="S1_Rrp40"/>
    <property type="match status" value="1"/>
</dbReference>
<evidence type="ECO:0000313" key="9">
    <source>
        <dbReference type="EMBL" id="KIW52579.1"/>
    </source>
</evidence>
<dbReference type="GO" id="GO:0000177">
    <property type="term" value="C:cytoplasmic exosome (RNase complex)"/>
    <property type="evidence" value="ECO:0007669"/>
    <property type="project" value="TreeGrafter"/>
</dbReference>
<comment type="subcellular location">
    <subcellularLocation>
        <location evidence="1">Nucleus</location>
        <location evidence="1">Nucleolus</location>
    </subcellularLocation>
</comment>
<gene>
    <name evidence="9" type="ORF">PV05_08209</name>
</gene>
<dbReference type="STRING" id="348802.A0A0D2EXQ1"/>
<dbReference type="InterPro" id="IPR036612">
    <property type="entry name" value="KH_dom_type_1_sf"/>
</dbReference>
<dbReference type="RefSeq" id="XP_013313163.1">
    <property type="nucleotide sequence ID" value="XM_013457709.1"/>
</dbReference>
<keyword evidence="3" id="KW-0963">Cytoplasm</keyword>
<dbReference type="InterPro" id="IPR012340">
    <property type="entry name" value="NA-bd_OB-fold"/>
</dbReference>
<comment type="similarity">
    <text evidence="2">Belongs to the RRP40 family.</text>
</comment>
<evidence type="ECO:0000313" key="10">
    <source>
        <dbReference type="Proteomes" id="UP000054342"/>
    </source>
</evidence>
<evidence type="ECO:0000256" key="1">
    <source>
        <dbReference type="ARBA" id="ARBA00004604"/>
    </source>
</evidence>
<dbReference type="GO" id="GO:0071034">
    <property type="term" value="P:CUT catabolic process"/>
    <property type="evidence" value="ECO:0007669"/>
    <property type="project" value="TreeGrafter"/>
</dbReference>
<dbReference type="OrthoDB" id="340500at2759"/>
<dbReference type="GO" id="GO:0005730">
    <property type="term" value="C:nucleolus"/>
    <property type="evidence" value="ECO:0007669"/>
    <property type="project" value="UniProtKB-SubCell"/>
</dbReference>
<dbReference type="EMBL" id="KN847321">
    <property type="protein sequence ID" value="KIW52579.1"/>
    <property type="molecule type" value="Genomic_DNA"/>
</dbReference>
<accession>A0A0D2EXQ1</accession>
<dbReference type="FunFam" id="2.40.50.140:FF:000127">
    <property type="entry name" value="Exosome complex component RRP40"/>
    <property type="match status" value="1"/>
</dbReference>